<dbReference type="Proteomes" id="UP000052978">
    <property type="component" value="Unassembled WGS sequence"/>
</dbReference>
<dbReference type="SMART" id="SM00282">
    <property type="entry name" value="LamG"/>
    <property type="match status" value="1"/>
</dbReference>
<evidence type="ECO:0000256" key="3">
    <source>
        <dbReference type="SAM" id="Phobius"/>
    </source>
</evidence>
<dbReference type="Pfam" id="PF02210">
    <property type="entry name" value="Laminin_G_2"/>
    <property type="match status" value="1"/>
</dbReference>
<dbReference type="PANTHER" id="PTHR47614:SF4">
    <property type="entry name" value="NEUREXIN_SYNDECAN_GLYCOPHORIN C DOMAIN-CONTAINING PROTEIN"/>
    <property type="match status" value="1"/>
</dbReference>
<dbReference type="AlphaFoldDB" id="S7NBH7"/>
<dbReference type="EMBL" id="KE163912">
    <property type="protein sequence ID" value="EPQ14386.1"/>
    <property type="molecule type" value="Genomic_DNA"/>
</dbReference>
<dbReference type="GO" id="GO:0030863">
    <property type="term" value="C:cortical cytoskeleton"/>
    <property type="evidence" value="ECO:0007669"/>
    <property type="project" value="TreeGrafter"/>
</dbReference>
<proteinExistence type="predicted"/>
<feature type="domain" description="Laminin G" evidence="4">
    <location>
        <begin position="115"/>
        <end position="310"/>
    </location>
</feature>
<dbReference type="CDD" id="cd00110">
    <property type="entry name" value="LamG"/>
    <property type="match status" value="1"/>
</dbReference>
<keyword evidence="1" id="KW-0677">Repeat</keyword>
<keyword evidence="6" id="KW-1185">Reference proteome</keyword>
<evidence type="ECO:0000313" key="6">
    <source>
        <dbReference type="Proteomes" id="UP000052978"/>
    </source>
</evidence>
<evidence type="ECO:0000256" key="1">
    <source>
        <dbReference type="ARBA" id="ARBA00022737"/>
    </source>
</evidence>
<evidence type="ECO:0000256" key="2">
    <source>
        <dbReference type="SAM" id="MobiDB-lite"/>
    </source>
</evidence>
<evidence type="ECO:0000313" key="5">
    <source>
        <dbReference type="EMBL" id="EPQ14386.1"/>
    </source>
</evidence>
<dbReference type="PANTHER" id="PTHR47614">
    <property type="entry name" value="GLYCOPHORIN-C"/>
    <property type="match status" value="1"/>
</dbReference>
<dbReference type="GO" id="GO:0016020">
    <property type="term" value="C:membrane"/>
    <property type="evidence" value="ECO:0007669"/>
    <property type="project" value="TreeGrafter"/>
</dbReference>
<keyword evidence="3" id="KW-0812">Transmembrane</keyword>
<dbReference type="SUPFAM" id="SSF49899">
    <property type="entry name" value="Concanavalin A-like lectins/glucanases"/>
    <property type="match status" value="1"/>
</dbReference>
<name>S7NBH7_MYOBR</name>
<protein>
    <submittedName>
        <fullName evidence="5">Contactin-associated protein-like 5</fullName>
    </submittedName>
</protein>
<gene>
    <name evidence="5" type="ORF">D623_10009997</name>
</gene>
<dbReference type="InterPro" id="IPR001791">
    <property type="entry name" value="Laminin_G"/>
</dbReference>
<reference evidence="5 6" key="1">
    <citation type="journal article" date="2013" name="Nat. Commun.">
        <title>Genome analysis reveals insights into physiology and longevity of the Brandt's bat Myotis brandtii.</title>
        <authorList>
            <person name="Seim I."/>
            <person name="Fang X."/>
            <person name="Xiong Z."/>
            <person name="Lobanov A.V."/>
            <person name="Huang Z."/>
            <person name="Ma S."/>
            <person name="Feng Y."/>
            <person name="Turanov A.A."/>
            <person name="Zhu Y."/>
            <person name="Lenz T.L."/>
            <person name="Gerashchenko M.V."/>
            <person name="Fan D."/>
            <person name="Hee Yim S."/>
            <person name="Yao X."/>
            <person name="Jordan D."/>
            <person name="Xiong Y."/>
            <person name="Ma Y."/>
            <person name="Lyapunov A.N."/>
            <person name="Chen G."/>
            <person name="Kulakova O.I."/>
            <person name="Sun Y."/>
            <person name="Lee S.G."/>
            <person name="Bronson R.T."/>
            <person name="Moskalev A.A."/>
            <person name="Sunyaev S.R."/>
            <person name="Zhang G."/>
            <person name="Krogh A."/>
            <person name="Wang J."/>
            <person name="Gladyshev V.N."/>
        </authorList>
    </citation>
    <scope>NUCLEOTIDE SEQUENCE [LARGE SCALE GENOMIC DNA]</scope>
</reference>
<organism evidence="5 6">
    <name type="scientific">Myotis brandtii</name>
    <name type="common">Brandt's bat</name>
    <dbReference type="NCBI Taxonomy" id="109478"/>
    <lineage>
        <taxon>Eukaryota</taxon>
        <taxon>Metazoa</taxon>
        <taxon>Chordata</taxon>
        <taxon>Craniata</taxon>
        <taxon>Vertebrata</taxon>
        <taxon>Euteleostomi</taxon>
        <taxon>Mammalia</taxon>
        <taxon>Eutheria</taxon>
        <taxon>Laurasiatheria</taxon>
        <taxon>Chiroptera</taxon>
        <taxon>Yangochiroptera</taxon>
        <taxon>Vespertilionidae</taxon>
        <taxon>Myotis</taxon>
    </lineage>
</organism>
<dbReference type="InterPro" id="IPR013320">
    <property type="entry name" value="ConA-like_dom_sf"/>
</dbReference>
<keyword evidence="3" id="KW-0472">Membrane</keyword>
<dbReference type="InterPro" id="IPR042192">
    <property type="entry name" value="Glycophorin-C"/>
</dbReference>
<feature type="region of interest" description="Disordered" evidence="2">
    <location>
        <begin position="1"/>
        <end position="25"/>
    </location>
</feature>
<keyword evidence="3" id="KW-1133">Transmembrane helix</keyword>
<evidence type="ECO:0000259" key="4">
    <source>
        <dbReference type="SMART" id="SM00282"/>
    </source>
</evidence>
<accession>S7NBH7</accession>
<feature type="transmembrane region" description="Helical" evidence="3">
    <location>
        <begin position="282"/>
        <end position="307"/>
    </location>
</feature>
<sequence length="350" mass="38866">MTIQMSCLTKPGPGEPPTPWSQAPAPVPVAQKMEKPPTLWSQVPAPVAVAQVMEKPPIHSLLQLQEAQAKQARIPEVSAVFEAGTSVTYMFQEPYPVTKNLSQPSSAIYAEPAPSKENIALSFATAQAPSLLLYINSSSHDFLAVLLCKNGSLQVHYQLSKEETHVFTIEVENFANRRMHHLKINREGRELTIQMDEQVRLNYNFSPEVEFRAYNHIAPLKAALRHTTIAPVIIQGALTEASCGSGTDSDVNAVTTVHSSSDPFGKRDEREPLTNAIQSDSAVIGGVIAVVIFIIFSIVGIMVRFLYRHKQSHRTNQIKEKEYPANLDSSFRNDIDLQNTVSECKREYFI</sequence>
<dbReference type="Gene3D" id="2.60.120.200">
    <property type="match status" value="1"/>
</dbReference>